<keyword evidence="1" id="KW-0732">Signal</keyword>
<feature type="chain" id="PRO_5008749768" evidence="1">
    <location>
        <begin position="26"/>
        <end position="44"/>
    </location>
</feature>
<comment type="caution">
    <text evidence="2">The sequence shown here is derived from an EMBL/GenBank/DDBJ whole genome shotgun (WGS) entry which is preliminary data.</text>
</comment>
<gene>
    <name evidence="2" type="ORF">PBNK65NY_000518700</name>
</gene>
<organism evidence="2">
    <name type="scientific">Plasmodium berghei</name>
    <dbReference type="NCBI Taxonomy" id="5821"/>
    <lineage>
        <taxon>Eukaryota</taxon>
        <taxon>Sar</taxon>
        <taxon>Alveolata</taxon>
        <taxon>Apicomplexa</taxon>
        <taxon>Aconoidasida</taxon>
        <taxon>Haemosporida</taxon>
        <taxon>Plasmodiidae</taxon>
        <taxon>Plasmodium</taxon>
        <taxon>Plasmodium (Vinckeia)</taxon>
    </lineage>
</organism>
<dbReference type="Proteomes" id="UP000516480">
    <property type="component" value="Unassembled WGS sequence"/>
</dbReference>
<evidence type="ECO:0000313" key="2">
    <source>
        <dbReference type="EMBL" id="SCL88071.1"/>
    </source>
</evidence>
<feature type="signal peptide" evidence="1">
    <location>
        <begin position="1"/>
        <end position="25"/>
    </location>
</feature>
<feature type="non-terminal residue" evidence="2">
    <location>
        <position position="44"/>
    </location>
</feature>
<protein>
    <submittedName>
        <fullName evidence="2">Uncharacterized protein</fullName>
    </submittedName>
</protein>
<sequence>MNKFYIQIILFFLTISLYVNNKTLATEPSPGRSTTPESTYQCLT</sequence>
<evidence type="ECO:0000256" key="1">
    <source>
        <dbReference type="SAM" id="SignalP"/>
    </source>
</evidence>
<proteinExistence type="predicted"/>
<dbReference type="AlphaFoldDB" id="A0A1C6WIU1"/>
<reference evidence="2" key="1">
    <citation type="submission" date="2016-08" db="EMBL/GenBank/DDBJ databases">
        <authorList>
            <consortium name="Pathogen Informatics"/>
        </authorList>
    </citation>
    <scope>NUCLEOTIDE SEQUENCE</scope>
    <source>
        <strain evidence="2">NK65 ny</strain>
    </source>
</reference>
<name>A0A1C6WIU1_PLABE</name>
<dbReference type="EMBL" id="FMIE01000286">
    <property type="protein sequence ID" value="SCL88071.1"/>
    <property type="molecule type" value="Genomic_DNA"/>
</dbReference>
<accession>A0A1C6WIU1</accession>